<name>A0AAV7B9K1_ENGPU</name>
<gene>
    <name evidence="4" type="ORF">GDO81_014321</name>
</gene>
<dbReference type="Pfam" id="PF00087">
    <property type="entry name" value="Toxin_TOLIP"/>
    <property type="match status" value="1"/>
</dbReference>
<dbReference type="PANTHER" id="PTHR16983">
    <property type="entry name" value="UPAR/LY6 DOMAIN-CONTAINING PROTEIN"/>
    <property type="match status" value="1"/>
</dbReference>
<keyword evidence="1 2" id="KW-0732">Signal</keyword>
<organism evidence="4 5">
    <name type="scientific">Engystomops pustulosus</name>
    <name type="common">Tungara frog</name>
    <name type="synonym">Physalaemus pustulosus</name>
    <dbReference type="NCBI Taxonomy" id="76066"/>
    <lineage>
        <taxon>Eukaryota</taxon>
        <taxon>Metazoa</taxon>
        <taxon>Chordata</taxon>
        <taxon>Craniata</taxon>
        <taxon>Vertebrata</taxon>
        <taxon>Euteleostomi</taxon>
        <taxon>Amphibia</taxon>
        <taxon>Batrachia</taxon>
        <taxon>Anura</taxon>
        <taxon>Neobatrachia</taxon>
        <taxon>Hyloidea</taxon>
        <taxon>Leptodactylidae</taxon>
        <taxon>Leiuperinae</taxon>
        <taxon>Engystomops</taxon>
    </lineage>
</organism>
<dbReference type="Proteomes" id="UP000824782">
    <property type="component" value="Unassembled WGS sequence"/>
</dbReference>
<dbReference type="InterPro" id="IPR051110">
    <property type="entry name" value="Ly-6/neurotoxin-like_GPI-ap"/>
</dbReference>
<dbReference type="AlphaFoldDB" id="A0AAV7B9K1"/>
<evidence type="ECO:0000256" key="2">
    <source>
        <dbReference type="SAM" id="SignalP"/>
    </source>
</evidence>
<evidence type="ECO:0000256" key="1">
    <source>
        <dbReference type="ARBA" id="ARBA00022729"/>
    </source>
</evidence>
<dbReference type="Gene3D" id="2.10.60.10">
    <property type="entry name" value="CD59"/>
    <property type="match status" value="1"/>
</dbReference>
<sequence length="138" mass="15311">MHPFLYFTHSLASPSGLRVNIFLLIFLVNSLQCYSCTDMKNNTECNQLPPVTCSSSSNSTYCFTHVEKTYMNDVKITKRCAQGNECGKGDFSMWVASKHTSCCSKDLCNEIGSGKTNLTYNSFLIIAAFLALCTSKNI</sequence>
<protein>
    <recommendedName>
        <fullName evidence="3">Snake toxin/toxin-like domain-containing protein</fullName>
    </recommendedName>
</protein>
<keyword evidence="5" id="KW-1185">Reference proteome</keyword>
<proteinExistence type="predicted"/>
<comment type="caution">
    <text evidence="4">The sequence shown here is derived from an EMBL/GenBank/DDBJ whole genome shotgun (WGS) entry which is preliminary data.</text>
</comment>
<reference evidence="4" key="1">
    <citation type="thesis" date="2020" institute="ProQuest LLC" country="789 East Eisenhower Parkway, Ann Arbor, MI, USA">
        <title>Comparative Genomics and Chromosome Evolution.</title>
        <authorList>
            <person name="Mudd A.B."/>
        </authorList>
    </citation>
    <scope>NUCLEOTIDE SEQUENCE</scope>
    <source>
        <strain evidence="4">237g6f4</strain>
        <tissue evidence="4">Blood</tissue>
    </source>
</reference>
<evidence type="ECO:0000259" key="3">
    <source>
        <dbReference type="Pfam" id="PF00087"/>
    </source>
</evidence>
<feature type="signal peptide" evidence="2">
    <location>
        <begin position="1"/>
        <end position="35"/>
    </location>
</feature>
<dbReference type="InterPro" id="IPR035076">
    <property type="entry name" value="Toxin/TOLIP"/>
</dbReference>
<accession>A0AAV7B9K1</accession>
<dbReference type="PANTHER" id="PTHR16983:SF10">
    <property type="entry name" value="PROTEIN QUIVER"/>
    <property type="match status" value="1"/>
</dbReference>
<dbReference type="InterPro" id="IPR045860">
    <property type="entry name" value="Snake_toxin-like_sf"/>
</dbReference>
<evidence type="ECO:0000313" key="5">
    <source>
        <dbReference type="Proteomes" id="UP000824782"/>
    </source>
</evidence>
<dbReference type="SUPFAM" id="SSF57302">
    <property type="entry name" value="Snake toxin-like"/>
    <property type="match status" value="1"/>
</dbReference>
<feature type="domain" description="Snake toxin/toxin-like" evidence="3">
    <location>
        <begin position="31"/>
        <end position="109"/>
    </location>
</feature>
<feature type="chain" id="PRO_5043764801" description="Snake toxin/toxin-like domain-containing protein" evidence="2">
    <location>
        <begin position="36"/>
        <end position="138"/>
    </location>
</feature>
<evidence type="ECO:0000313" key="4">
    <source>
        <dbReference type="EMBL" id="KAG8569255.1"/>
    </source>
</evidence>
<dbReference type="EMBL" id="WNYA01000006">
    <property type="protein sequence ID" value="KAG8569255.1"/>
    <property type="molecule type" value="Genomic_DNA"/>
</dbReference>